<keyword evidence="5" id="KW-0560">Oxidoreductase</keyword>
<evidence type="ECO:0000256" key="6">
    <source>
        <dbReference type="ARBA" id="ARBA00039101"/>
    </source>
</evidence>
<dbReference type="Gene3D" id="3.40.50.720">
    <property type="entry name" value="NAD(P)-binding Rossmann-like Domain"/>
    <property type="match status" value="1"/>
</dbReference>
<evidence type="ECO:0000256" key="5">
    <source>
        <dbReference type="ARBA" id="ARBA00023002"/>
    </source>
</evidence>
<gene>
    <name evidence="10" type="ORF">OWR29_41700</name>
</gene>
<dbReference type="Proteomes" id="UP001151002">
    <property type="component" value="Unassembled WGS sequence"/>
</dbReference>
<evidence type="ECO:0000256" key="1">
    <source>
        <dbReference type="ARBA" id="ARBA00001974"/>
    </source>
</evidence>
<dbReference type="EMBL" id="JAPNTZ010000020">
    <property type="protein sequence ID" value="MCY1144553.1"/>
    <property type="molecule type" value="Genomic_DNA"/>
</dbReference>
<proteinExistence type="inferred from homology"/>
<comment type="similarity">
    <text evidence="2">Belongs to the DAMOX/DASOX family.</text>
</comment>
<dbReference type="PROSITE" id="PS00677">
    <property type="entry name" value="DAO"/>
    <property type="match status" value="1"/>
</dbReference>
<dbReference type="RefSeq" id="WP_267569134.1">
    <property type="nucleotide sequence ID" value="NZ_JAPNTZ010000020.1"/>
</dbReference>
<feature type="domain" description="FAD dependent oxidoreductase" evidence="9">
    <location>
        <begin position="7"/>
        <end position="316"/>
    </location>
</feature>
<dbReference type="SUPFAM" id="SSF51971">
    <property type="entry name" value="Nucleotide-binding domain"/>
    <property type="match status" value="1"/>
</dbReference>
<comment type="cofactor">
    <cofactor evidence="1">
        <name>FAD</name>
        <dbReference type="ChEBI" id="CHEBI:57692"/>
    </cofactor>
</comment>
<evidence type="ECO:0000256" key="2">
    <source>
        <dbReference type="ARBA" id="ARBA00006730"/>
    </source>
</evidence>
<evidence type="ECO:0000256" key="3">
    <source>
        <dbReference type="ARBA" id="ARBA00022630"/>
    </source>
</evidence>
<evidence type="ECO:0000256" key="4">
    <source>
        <dbReference type="ARBA" id="ARBA00022827"/>
    </source>
</evidence>
<name>A0ABT4BG65_9ACTN</name>
<dbReference type="PANTHER" id="PTHR11530">
    <property type="entry name" value="D-AMINO ACID OXIDASE"/>
    <property type="match status" value="1"/>
</dbReference>
<evidence type="ECO:0000256" key="8">
    <source>
        <dbReference type="ARBA" id="ARBA00049547"/>
    </source>
</evidence>
<accession>A0ABT4BG65</accession>
<dbReference type="PANTHER" id="PTHR11530:SF11">
    <property type="entry name" value="D-ASPARTATE OXIDASE"/>
    <property type="match status" value="1"/>
</dbReference>
<dbReference type="Gene3D" id="3.30.9.10">
    <property type="entry name" value="D-Amino Acid Oxidase, subunit A, domain 2"/>
    <property type="match status" value="1"/>
</dbReference>
<keyword evidence="3" id="KW-0285">Flavoprotein</keyword>
<sequence>MVSTRADVLVVGAGVIGLTTALRLARRGLDVMIWTSRETTETCSFAAGAIFDPYMAEHRQRDEWAAATRREFERLHDEGHAWARQLHGVEASRVPASAPAWALDLPDYRECGLGELPPGFVSGWRYRSLLIEMPPYLAWLGHQLRDHGVDTRIRTVESLRAGFAEADIVVNCTGIGAHRLDPGETQMQPIRGQLVVLPNPGIGEFFVEHVPDPYLGETTYVLPQGDRLLLGGSAEKGVSAGQPDPEVSRRILERCRAVLPQLAGIRPIGERVGIRPHRATVRLEHEDFGDHHVVHNYGHGGSGVSLSWGCADAVAEIVADIIEKSRPAALGDDVRADATAPARTLM</sequence>
<dbReference type="InterPro" id="IPR006076">
    <property type="entry name" value="FAD-dep_OxRdtase"/>
</dbReference>
<dbReference type="Pfam" id="PF01266">
    <property type="entry name" value="DAO"/>
    <property type="match status" value="1"/>
</dbReference>
<dbReference type="EC" id="1.4.3.3" evidence="6"/>
<comment type="catalytic activity">
    <reaction evidence="8">
        <text>a D-alpha-amino acid + O2 + H2O = a 2-oxocarboxylate + H2O2 + NH4(+)</text>
        <dbReference type="Rhea" id="RHEA:21816"/>
        <dbReference type="ChEBI" id="CHEBI:15377"/>
        <dbReference type="ChEBI" id="CHEBI:15379"/>
        <dbReference type="ChEBI" id="CHEBI:16240"/>
        <dbReference type="ChEBI" id="CHEBI:28938"/>
        <dbReference type="ChEBI" id="CHEBI:35179"/>
        <dbReference type="ChEBI" id="CHEBI:59871"/>
        <dbReference type="EC" id="1.4.3.3"/>
    </reaction>
    <physiologicalReaction direction="left-to-right" evidence="8">
        <dbReference type="Rhea" id="RHEA:21817"/>
    </physiologicalReaction>
</comment>
<dbReference type="InterPro" id="IPR023209">
    <property type="entry name" value="DAO"/>
</dbReference>
<keyword evidence="4" id="KW-0274">FAD</keyword>
<evidence type="ECO:0000313" key="11">
    <source>
        <dbReference type="Proteomes" id="UP001151002"/>
    </source>
</evidence>
<protein>
    <recommendedName>
        <fullName evidence="7">D-amino-acid oxidase</fullName>
        <ecNumber evidence="6">1.4.3.3</ecNumber>
    </recommendedName>
</protein>
<comment type="caution">
    <text evidence="10">The sequence shown here is derived from an EMBL/GenBank/DDBJ whole genome shotgun (WGS) entry which is preliminary data.</text>
</comment>
<evidence type="ECO:0000313" key="10">
    <source>
        <dbReference type="EMBL" id="MCY1144553.1"/>
    </source>
</evidence>
<keyword evidence="11" id="KW-1185">Reference proteome</keyword>
<organism evidence="10 11">
    <name type="scientific">Paractinoplanes pyxinae</name>
    <dbReference type="NCBI Taxonomy" id="2997416"/>
    <lineage>
        <taxon>Bacteria</taxon>
        <taxon>Bacillati</taxon>
        <taxon>Actinomycetota</taxon>
        <taxon>Actinomycetes</taxon>
        <taxon>Micromonosporales</taxon>
        <taxon>Micromonosporaceae</taxon>
        <taxon>Paractinoplanes</taxon>
    </lineage>
</organism>
<dbReference type="SUPFAM" id="SSF54373">
    <property type="entry name" value="FAD-linked reductases, C-terminal domain"/>
    <property type="match status" value="1"/>
</dbReference>
<dbReference type="InterPro" id="IPR006181">
    <property type="entry name" value="D-amino_acid_oxidase_CS"/>
</dbReference>
<evidence type="ECO:0000256" key="7">
    <source>
        <dbReference type="ARBA" id="ARBA00039751"/>
    </source>
</evidence>
<evidence type="ECO:0000259" key="9">
    <source>
        <dbReference type="Pfam" id="PF01266"/>
    </source>
</evidence>
<reference evidence="10" key="1">
    <citation type="submission" date="2022-11" db="EMBL/GenBank/DDBJ databases">
        <authorList>
            <person name="Somphong A."/>
            <person name="Phongsopitanun W."/>
        </authorList>
    </citation>
    <scope>NUCLEOTIDE SEQUENCE</scope>
    <source>
        <strain evidence="10">Pm04-4</strain>
    </source>
</reference>
<dbReference type="PIRSF" id="PIRSF000189">
    <property type="entry name" value="D-aa_oxidase"/>
    <property type="match status" value="1"/>
</dbReference>